<proteinExistence type="predicted"/>
<evidence type="ECO:0000256" key="3">
    <source>
        <dbReference type="SAM" id="Phobius"/>
    </source>
</evidence>
<dbReference type="PANTHER" id="PTHR43702">
    <property type="entry name" value="L-FUCOSE-PROTON SYMPORTER"/>
    <property type="match status" value="1"/>
</dbReference>
<comment type="caution">
    <text evidence="5">The sequence shown here is derived from an EMBL/GenBank/DDBJ whole genome shotgun (WGS) entry which is preliminary data.</text>
</comment>
<evidence type="ECO:0000313" key="5">
    <source>
        <dbReference type="EMBL" id="OAQ57660.1"/>
    </source>
</evidence>
<dbReference type="InterPro" id="IPR036259">
    <property type="entry name" value="MFS_trans_sf"/>
</dbReference>
<feature type="transmembrane region" description="Helical" evidence="3">
    <location>
        <begin position="90"/>
        <end position="112"/>
    </location>
</feature>
<feature type="transmembrane region" description="Helical" evidence="3">
    <location>
        <begin position="124"/>
        <end position="146"/>
    </location>
</feature>
<feature type="domain" description="Rhodopsin" evidence="4">
    <location>
        <begin position="29"/>
        <end position="285"/>
    </location>
</feature>
<evidence type="ECO:0000259" key="4">
    <source>
        <dbReference type="Pfam" id="PF20684"/>
    </source>
</evidence>
<feature type="transmembrane region" description="Helical" evidence="3">
    <location>
        <begin position="776"/>
        <end position="798"/>
    </location>
</feature>
<keyword evidence="2" id="KW-1003">Cell membrane</keyword>
<feature type="transmembrane region" description="Helical" evidence="3">
    <location>
        <begin position="206"/>
        <end position="227"/>
    </location>
</feature>
<dbReference type="EMBL" id="LSBJ02000015">
    <property type="protein sequence ID" value="OAQ57660.1"/>
    <property type="molecule type" value="Genomic_DNA"/>
</dbReference>
<accession>A0A179EXB4</accession>
<dbReference type="KEGG" id="pchm:VFPPC_11446"/>
<keyword evidence="3" id="KW-1133">Transmembrane helix</keyword>
<feature type="transmembrane region" description="Helical" evidence="3">
    <location>
        <begin position="352"/>
        <end position="372"/>
    </location>
</feature>
<feature type="transmembrane region" description="Helical" evidence="3">
    <location>
        <begin position="467"/>
        <end position="490"/>
    </location>
</feature>
<feature type="transmembrane region" description="Helical" evidence="3">
    <location>
        <begin position="392"/>
        <end position="415"/>
    </location>
</feature>
<evidence type="ECO:0000256" key="2">
    <source>
        <dbReference type="ARBA" id="ARBA00022475"/>
    </source>
</evidence>
<keyword evidence="6" id="KW-1185">Reference proteome</keyword>
<dbReference type="STRING" id="1380566.A0A179EXB4"/>
<name>A0A179EXB4_METCM</name>
<feature type="transmembrane region" description="Helical" evidence="3">
    <location>
        <begin position="502"/>
        <end position="523"/>
    </location>
</feature>
<dbReference type="InterPro" id="IPR050375">
    <property type="entry name" value="MFS_TsgA-like"/>
</dbReference>
<organism evidence="5 6">
    <name type="scientific">Pochonia chlamydosporia 170</name>
    <dbReference type="NCBI Taxonomy" id="1380566"/>
    <lineage>
        <taxon>Eukaryota</taxon>
        <taxon>Fungi</taxon>
        <taxon>Dikarya</taxon>
        <taxon>Ascomycota</taxon>
        <taxon>Pezizomycotina</taxon>
        <taxon>Sordariomycetes</taxon>
        <taxon>Hypocreomycetidae</taxon>
        <taxon>Hypocreales</taxon>
        <taxon>Clavicipitaceae</taxon>
        <taxon>Pochonia</taxon>
    </lineage>
</organism>
<gene>
    <name evidence="5" type="ORF">VFPPC_11446</name>
</gene>
<feature type="transmembrane region" description="Helical" evidence="3">
    <location>
        <begin position="748"/>
        <end position="770"/>
    </location>
</feature>
<dbReference type="Gene3D" id="1.20.1250.20">
    <property type="entry name" value="MFS general substrate transporter like domains"/>
    <property type="match status" value="2"/>
</dbReference>
<keyword evidence="3" id="KW-0812">Transmembrane</keyword>
<dbReference type="PROSITE" id="PS51257">
    <property type="entry name" value="PROKAR_LIPOPROTEIN"/>
    <property type="match status" value="1"/>
</dbReference>
<dbReference type="PANTHER" id="PTHR43702:SF13">
    <property type="entry name" value="MONOSACCHARIDE TRANSPORTER, PUTATIVE (AFU_ORTHOLOGUE AFUA_4G06630)-RELATED"/>
    <property type="match status" value="1"/>
</dbReference>
<reference evidence="5 6" key="1">
    <citation type="journal article" date="2016" name="PLoS Pathog.">
        <title>Biosynthesis of antibiotic leucinostatins in bio-control fungus Purpureocillium lilacinum and their inhibition on phytophthora revealed by genome mining.</title>
        <authorList>
            <person name="Wang G."/>
            <person name="Liu Z."/>
            <person name="Lin R."/>
            <person name="Li E."/>
            <person name="Mao Z."/>
            <person name="Ling J."/>
            <person name="Yang Y."/>
            <person name="Yin W.B."/>
            <person name="Xie B."/>
        </authorList>
    </citation>
    <scope>NUCLEOTIDE SEQUENCE [LARGE SCALE GENOMIC DNA]</scope>
    <source>
        <strain evidence="5">170</strain>
    </source>
</reference>
<feature type="transmembrane region" description="Helical" evidence="3">
    <location>
        <begin position="543"/>
        <end position="564"/>
    </location>
</feature>
<dbReference type="GO" id="GO:0005886">
    <property type="term" value="C:plasma membrane"/>
    <property type="evidence" value="ECO:0007669"/>
    <property type="project" value="UniProtKB-SubCell"/>
</dbReference>
<feature type="transmembrane region" description="Helical" evidence="3">
    <location>
        <begin position="436"/>
        <end position="455"/>
    </location>
</feature>
<dbReference type="GeneID" id="28853625"/>
<evidence type="ECO:0000313" key="6">
    <source>
        <dbReference type="Proteomes" id="UP000078397"/>
    </source>
</evidence>
<feature type="transmembrane region" description="Helical" evidence="3">
    <location>
        <begin position="166"/>
        <end position="194"/>
    </location>
</feature>
<feature type="transmembrane region" description="Helical" evidence="3">
    <location>
        <begin position="12"/>
        <end position="37"/>
    </location>
</feature>
<dbReference type="AlphaFoldDB" id="A0A179EXB4"/>
<dbReference type="Pfam" id="PF20684">
    <property type="entry name" value="Fung_rhodopsin"/>
    <property type="match status" value="1"/>
</dbReference>
<dbReference type="Proteomes" id="UP000078397">
    <property type="component" value="Unassembled WGS sequence"/>
</dbReference>
<keyword evidence="3" id="KW-0472">Membrane</keyword>
<comment type="subcellular location">
    <subcellularLocation>
        <location evidence="1">Cell inner membrane</location>
        <topology evidence="1">Multi-pass membrane protein</topology>
    </subcellularLocation>
</comment>
<feature type="transmembrane region" description="Helical" evidence="3">
    <location>
        <begin position="714"/>
        <end position="736"/>
    </location>
</feature>
<dbReference type="OrthoDB" id="546893at2759"/>
<feature type="transmembrane region" description="Helical" evidence="3">
    <location>
        <begin position="688"/>
        <end position="708"/>
    </location>
</feature>
<dbReference type="InterPro" id="IPR049326">
    <property type="entry name" value="Rhodopsin_dom_fungi"/>
</dbReference>
<dbReference type="SUPFAM" id="SSF103473">
    <property type="entry name" value="MFS general substrate transporter"/>
    <property type="match status" value="1"/>
</dbReference>
<sequence>MDRNIPDRGPAVFALTTGTFALTSCFVGARIICRYGIVRIIGWDDKVMMIAWVIAFFLSFTVDLGVANGLGKRDNDISDDDRATLRRCEYAFSVLYNPALMATKTSVLIFYLRLTKGTQIFLRHVSWATLLVVNLTGIVLTVMNIFLCSPIRAAWTVGVDESATCIPLLTELICAAPVNIITDLAILTVPIPILTRLRLPSRQKMILVVTFALGIFITVVNVIRIYYLQKAIIEVPTSDSSTGPNMRFGDQADFGWYASLSLMWSVVEVNVGLACLCVPTLKPLVLKLLPRVLYDSASAQTYGSSQGSGDLSMPPFRSQTSVTLPAIRNRVSFDFADVRQPKRMLSVNSVESFKFCAIVSILFFLWGVSYGLLDTLNNAVASINHLTTAQSLGLTTAYLGGGYFFGPLLVGQWILRGDTRYRSGGHDITAESIGGFKATFIVGLCIYGIGTIIFWPSAVTNSYGGFLLSSFIVGFGLSVLEVGANSFMILCGPLQYSETRLLLAQGVQGVGSVISSLLAAKVFFKDLIQNDSANGMALINVQWAYLGITLLCVILGLWFFYISLPEVSDHELEQSSNRLPVNPKRNTVTGLQLRTMSLILAVLAQYMYVGAQESGIIYFPRLLTSGLASRNETNRSVGSSTIYKPLVLAISTSDYVLLGRTAFTISRFLMGYLTYVSVAQPRLPRPHTYLALCIASGFLFALLTVVLHTSDPNLLAIPVILYFFSEGPIWPLLFSIGLRGQGLRTKRAAAFLTMGGSGGAFFPFIMYGLVKYGCTVQTAFTVIVGLLVAMAAYPLFLVSSSGAMELVQPWPAVHVPTNQTLASQSVVNRQLDNSKNQNVWGMRSLQSGEQAG</sequence>
<evidence type="ECO:0000256" key="1">
    <source>
        <dbReference type="ARBA" id="ARBA00004429"/>
    </source>
</evidence>
<feature type="transmembrane region" description="Helical" evidence="3">
    <location>
        <begin position="49"/>
        <end position="70"/>
    </location>
</feature>
<dbReference type="RefSeq" id="XP_018135959.1">
    <property type="nucleotide sequence ID" value="XM_018289631.1"/>
</dbReference>
<protein>
    <submittedName>
        <fullName evidence="5">MFS transporter</fullName>
    </submittedName>
</protein>